<dbReference type="Proteomes" id="UP000320653">
    <property type="component" value="Unassembled WGS sequence"/>
</dbReference>
<keyword evidence="2" id="KW-1185">Reference proteome</keyword>
<name>A0A561QVR0_9HYPH</name>
<dbReference type="RefSeq" id="WP_145638004.1">
    <property type="nucleotide sequence ID" value="NZ_VIWP01000003.1"/>
</dbReference>
<dbReference type="Pfam" id="PF03308">
    <property type="entry name" value="MeaB"/>
    <property type="match status" value="1"/>
</dbReference>
<protein>
    <submittedName>
        <fullName evidence="1">AAA domain-containing protein</fullName>
    </submittedName>
</protein>
<organism evidence="1 2">
    <name type="scientific">Neorhizobium alkalisoli</name>
    <dbReference type="NCBI Taxonomy" id="528178"/>
    <lineage>
        <taxon>Bacteria</taxon>
        <taxon>Pseudomonadati</taxon>
        <taxon>Pseudomonadota</taxon>
        <taxon>Alphaproteobacteria</taxon>
        <taxon>Hyphomicrobiales</taxon>
        <taxon>Rhizobiaceae</taxon>
        <taxon>Rhizobium/Agrobacterium group</taxon>
        <taxon>Neorhizobium</taxon>
    </lineage>
</organism>
<comment type="caution">
    <text evidence="1">The sequence shown here is derived from an EMBL/GenBank/DDBJ whole genome shotgun (WGS) entry which is preliminary data.</text>
</comment>
<accession>A0A561QVR0</accession>
<gene>
    <name evidence="1" type="ORF">FHW37_103326</name>
</gene>
<dbReference type="InterPro" id="IPR027417">
    <property type="entry name" value="P-loop_NTPase"/>
</dbReference>
<dbReference type="NCBIfam" id="NF006746">
    <property type="entry name" value="PRK09270.1-5"/>
    <property type="match status" value="1"/>
</dbReference>
<dbReference type="OrthoDB" id="3192509at2"/>
<dbReference type="AlphaFoldDB" id="A0A561QVR0"/>
<reference evidence="1 2" key="1">
    <citation type="submission" date="2019-06" db="EMBL/GenBank/DDBJ databases">
        <title>Sorghum-associated microbial communities from plants grown in Nebraska, USA.</title>
        <authorList>
            <person name="Schachtman D."/>
        </authorList>
    </citation>
    <scope>NUCLEOTIDE SEQUENCE [LARGE SCALE GENOMIC DNA]</scope>
    <source>
        <strain evidence="1 2">1225</strain>
    </source>
</reference>
<dbReference type="SUPFAM" id="SSF52540">
    <property type="entry name" value="P-loop containing nucleoside triphosphate hydrolases"/>
    <property type="match status" value="1"/>
</dbReference>
<dbReference type="EMBL" id="VIWP01000003">
    <property type="protein sequence ID" value="TWF54460.1"/>
    <property type="molecule type" value="Genomic_DNA"/>
</dbReference>
<evidence type="ECO:0000313" key="1">
    <source>
        <dbReference type="EMBL" id="TWF54460.1"/>
    </source>
</evidence>
<evidence type="ECO:0000313" key="2">
    <source>
        <dbReference type="Proteomes" id="UP000320653"/>
    </source>
</evidence>
<dbReference type="Gene3D" id="3.40.50.300">
    <property type="entry name" value="P-loop containing nucleotide triphosphate hydrolases"/>
    <property type="match status" value="1"/>
</dbReference>
<sequence>MTIDELCDVILGRSMRAGRSMIAIAGPPGSGKSTLAERLALRLSERGETAEVLPMDGFHMDNGLLQDRGLLARKGAPQTFDLRGFADVLKAVKAGEEEVLVPVFDRSRELAIAAARVVSPDHRFIIVEGNYLLLGEGGWQRLRPYFDFAVMLAPPIEELEKRLLARWHYYGLSGEALDAKMYGNDLPNVRLVLERSSGADLVLESCDLEPASE</sequence>
<proteinExistence type="predicted"/>
<dbReference type="PANTHER" id="PTHR10285">
    <property type="entry name" value="URIDINE KINASE"/>
    <property type="match status" value="1"/>
</dbReference>